<evidence type="ECO:0000313" key="1">
    <source>
        <dbReference type="EMBL" id="JAA71928.1"/>
    </source>
</evidence>
<sequence>MNILWSPVAGGKNFGKFSICSLNQLSSFAGTLSQRCFNISVSSTLQNARKTNSGQRLEPVSGTSLGQDLLLQEFIPEIMARNCTGPHQLHASMQATMLRLNLRKVLRSRHGGWHDMWLSKGHFFLVLHS</sequence>
<name>A0A0K8RLZ0_IXORI</name>
<dbReference type="EMBL" id="GADI01001880">
    <property type="protein sequence ID" value="JAA71928.1"/>
    <property type="molecule type" value="mRNA"/>
</dbReference>
<accession>A0A0K8RLZ0</accession>
<protein>
    <submittedName>
        <fullName evidence="1">Putative secreted protein</fullName>
    </submittedName>
</protein>
<organism evidence="1">
    <name type="scientific">Ixodes ricinus</name>
    <name type="common">Common tick</name>
    <name type="synonym">Acarus ricinus</name>
    <dbReference type="NCBI Taxonomy" id="34613"/>
    <lineage>
        <taxon>Eukaryota</taxon>
        <taxon>Metazoa</taxon>
        <taxon>Ecdysozoa</taxon>
        <taxon>Arthropoda</taxon>
        <taxon>Chelicerata</taxon>
        <taxon>Arachnida</taxon>
        <taxon>Acari</taxon>
        <taxon>Parasitiformes</taxon>
        <taxon>Ixodida</taxon>
        <taxon>Ixodoidea</taxon>
        <taxon>Ixodidae</taxon>
        <taxon>Ixodinae</taxon>
        <taxon>Ixodes</taxon>
    </lineage>
</organism>
<reference evidence="1" key="1">
    <citation type="submission" date="2012-12" db="EMBL/GenBank/DDBJ databases">
        <title>Identification and characterization of a phenylalanine ammonia-lyase gene family in Isatis indigotica Fort.</title>
        <authorList>
            <person name="Liu Q."/>
            <person name="Chen J."/>
            <person name="Zhou X."/>
            <person name="Di P."/>
            <person name="Xiao Y."/>
            <person name="Xuan H."/>
            <person name="Zhang L."/>
            <person name="Chen W."/>
        </authorList>
    </citation>
    <scope>NUCLEOTIDE SEQUENCE</scope>
    <source>
        <tissue evidence="1">Salivary gland</tissue>
    </source>
</reference>
<proteinExistence type="evidence at transcript level"/>
<dbReference type="AlphaFoldDB" id="A0A0K8RLZ0"/>